<evidence type="ECO:0000256" key="5">
    <source>
        <dbReference type="ARBA" id="ARBA00022723"/>
    </source>
</evidence>
<dbReference type="EMBL" id="CP089977">
    <property type="protein sequence ID" value="UXZ05184.1"/>
    <property type="molecule type" value="Genomic_DNA"/>
</dbReference>
<evidence type="ECO:0000256" key="7">
    <source>
        <dbReference type="ARBA" id="ARBA00022777"/>
    </source>
</evidence>
<dbReference type="RefSeq" id="WP_263076684.1">
    <property type="nucleotide sequence ID" value="NZ_CP089977.1"/>
</dbReference>
<keyword evidence="7 11" id="KW-0418">Kinase</keyword>
<evidence type="ECO:0000256" key="2">
    <source>
        <dbReference type="ARBA" id="ARBA00001946"/>
    </source>
</evidence>
<comment type="cofactor">
    <cofactor evidence="2 11">
        <name>Mg(2+)</name>
        <dbReference type="ChEBI" id="CHEBI:18420"/>
    </cofactor>
</comment>
<feature type="binding site" evidence="11">
    <location>
        <position position="190"/>
    </location>
    <ligand>
        <name>substrate</name>
    </ligand>
</feature>
<evidence type="ECO:0000256" key="6">
    <source>
        <dbReference type="ARBA" id="ARBA00022741"/>
    </source>
</evidence>
<evidence type="ECO:0000256" key="4">
    <source>
        <dbReference type="ARBA" id="ARBA00022679"/>
    </source>
</evidence>
<dbReference type="SUPFAM" id="SSF53613">
    <property type="entry name" value="Ribokinase-like"/>
    <property type="match status" value="1"/>
</dbReference>
<dbReference type="EC" id="2.7.1.50" evidence="11"/>
<keyword evidence="4 11" id="KW-0808">Transferase</keyword>
<evidence type="ECO:0000256" key="10">
    <source>
        <dbReference type="ARBA" id="ARBA00022977"/>
    </source>
</evidence>
<comment type="similarity">
    <text evidence="11">Belongs to the Thz kinase family.</text>
</comment>
<dbReference type="PRINTS" id="PR01099">
    <property type="entry name" value="HYETHTZKNASE"/>
</dbReference>
<gene>
    <name evidence="11 12" type="primary">thiM</name>
    <name evidence="12" type="ORF">LU297_01660</name>
</gene>
<keyword evidence="6 11" id="KW-0547">Nucleotide-binding</keyword>
<dbReference type="NCBIfam" id="TIGR00694">
    <property type="entry name" value="thiM"/>
    <property type="match status" value="1"/>
</dbReference>
<evidence type="ECO:0000256" key="11">
    <source>
        <dbReference type="HAMAP-Rule" id="MF_00228"/>
    </source>
</evidence>
<keyword evidence="9 11" id="KW-0460">Magnesium</keyword>
<evidence type="ECO:0000313" key="13">
    <source>
        <dbReference type="Proteomes" id="UP001063782"/>
    </source>
</evidence>
<keyword evidence="5 11" id="KW-0479">Metal-binding</keyword>
<organism evidence="12 13">
    <name type="scientific">Moraxella nasicaprae</name>
    <dbReference type="NCBI Taxonomy" id="2904122"/>
    <lineage>
        <taxon>Bacteria</taxon>
        <taxon>Pseudomonadati</taxon>
        <taxon>Pseudomonadota</taxon>
        <taxon>Gammaproteobacteria</taxon>
        <taxon>Moraxellales</taxon>
        <taxon>Moraxellaceae</taxon>
        <taxon>Moraxella</taxon>
    </lineage>
</organism>
<comment type="pathway">
    <text evidence="3 11">Cofactor biosynthesis; thiamine diphosphate biosynthesis; 4-methyl-5-(2-phosphoethyl)-thiazole from 5-(2-hydroxyethyl)-4-methylthiazole: step 1/1.</text>
</comment>
<feature type="binding site" evidence="11">
    <location>
        <position position="41"/>
    </location>
    <ligand>
        <name>substrate</name>
    </ligand>
</feature>
<dbReference type="CDD" id="cd01170">
    <property type="entry name" value="THZ_kinase"/>
    <property type="match status" value="1"/>
</dbReference>
<keyword evidence="10 11" id="KW-0784">Thiamine biosynthesis</keyword>
<keyword evidence="13" id="KW-1185">Reference proteome</keyword>
<keyword evidence="8 11" id="KW-0067">ATP-binding</keyword>
<dbReference type="InterPro" id="IPR029056">
    <property type="entry name" value="Ribokinase-like"/>
</dbReference>
<dbReference type="NCBIfam" id="NF006830">
    <property type="entry name" value="PRK09355.1"/>
    <property type="match status" value="1"/>
</dbReference>
<sequence length="271" mass="28009">MNFQYLSKIRQQNPLVHNITNLVSAHFTANGLLAIGASPFMSSTLDEMSQVPAIADALVINMGALSITQVEAMLVAGKAMNELGKPVVLDPVGAGATAYRQQIAKKLLSEIRFSAIRGNAGEVAFLAGVDWQAKGVDAGCGHADVAMLAKDCANRYGCVVAVSGAVDYVSDGDVVFTINNGTPMFPKITASGCLLAGVCGAFLAVANPSEALQAVVAAAGSYAVAGELVAARLEQTQLGQFYVGLMDCLGAIDDDTVAKFAKIDEYQGGLS</sequence>
<evidence type="ECO:0000256" key="1">
    <source>
        <dbReference type="ARBA" id="ARBA00001771"/>
    </source>
</evidence>
<accession>A0ABY6F510</accession>
<dbReference type="GO" id="GO:0004417">
    <property type="term" value="F:hydroxyethylthiazole kinase activity"/>
    <property type="evidence" value="ECO:0007669"/>
    <property type="project" value="UniProtKB-EC"/>
</dbReference>
<evidence type="ECO:0000313" key="12">
    <source>
        <dbReference type="EMBL" id="UXZ05184.1"/>
    </source>
</evidence>
<name>A0ABY6F510_9GAMM</name>
<evidence type="ECO:0000256" key="8">
    <source>
        <dbReference type="ARBA" id="ARBA00022840"/>
    </source>
</evidence>
<proteinExistence type="inferred from homology"/>
<evidence type="ECO:0000256" key="9">
    <source>
        <dbReference type="ARBA" id="ARBA00022842"/>
    </source>
</evidence>
<evidence type="ECO:0000256" key="3">
    <source>
        <dbReference type="ARBA" id="ARBA00004868"/>
    </source>
</evidence>
<dbReference type="InterPro" id="IPR000417">
    <property type="entry name" value="Hyethyz_kinase"/>
</dbReference>
<dbReference type="Pfam" id="PF02110">
    <property type="entry name" value="HK"/>
    <property type="match status" value="1"/>
</dbReference>
<dbReference type="Gene3D" id="3.40.1190.20">
    <property type="match status" value="1"/>
</dbReference>
<protein>
    <recommendedName>
        <fullName evidence="11">Hydroxyethylthiazole kinase</fullName>
        <ecNumber evidence="11">2.7.1.50</ecNumber>
    </recommendedName>
    <alternativeName>
        <fullName evidence="11">4-methyl-5-beta-hydroxyethylthiazole kinase</fullName>
        <shortName evidence="11">TH kinase</shortName>
        <shortName evidence="11">Thz kinase</shortName>
    </alternativeName>
</protein>
<reference evidence="12" key="1">
    <citation type="submission" date="2021-12" db="EMBL/GenBank/DDBJ databases">
        <title>taxonomy of Moraxella sp. ZY201224.</title>
        <authorList>
            <person name="Li F."/>
        </authorList>
    </citation>
    <scope>NUCLEOTIDE SEQUENCE</scope>
    <source>
        <strain evidence="12">ZY201224</strain>
    </source>
</reference>
<dbReference type="Proteomes" id="UP001063782">
    <property type="component" value="Chromosome"/>
</dbReference>
<feature type="binding site" evidence="11">
    <location>
        <position position="117"/>
    </location>
    <ligand>
        <name>ATP</name>
        <dbReference type="ChEBI" id="CHEBI:30616"/>
    </ligand>
</feature>
<comment type="catalytic activity">
    <reaction evidence="1 11">
        <text>5-(2-hydroxyethyl)-4-methylthiazole + ATP = 4-methyl-5-(2-phosphooxyethyl)-thiazole + ADP + H(+)</text>
        <dbReference type="Rhea" id="RHEA:24212"/>
        <dbReference type="ChEBI" id="CHEBI:15378"/>
        <dbReference type="ChEBI" id="CHEBI:17957"/>
        <dbReference type="ChEBI" id="CHEBI:30616"/>
        <dbReference type="ChEBI" id="CHEBI:58296"/>
        <dbReference type="ChEBI" id="CHEBI:456216"/>
        <dbReference type="EC" id="2.7.1.50"/>
    </reaction>
</comment>
<dbReference type="PIRSF" id="PIRSF000513">
    <property type="entry name" value="Thz_kinase"/>
    <property type="match status" value="1"/>
</dbReference>
<feature type="binding site" evidence="11">
    <location>
        <position position="163"/>
    </location>
    <ligand>
        <name>ATP</name>
        <dbReference type="ChEBI" id="CHEBI:30616"/>
    </ligand>
</feature>
<comment type="function">
    <text evidence="11">Catalyzes the phosphorylation of the hydroxyl group of 4-methyl-5-beta-hydroxyethylthiazole (THZ).</text>
</comment>
<dbReference type="HAMAP" id="MF_00228">
    <property type="entry name" value="Thz_kinase"/>
    <property type="match status" value="1"/>
</dbReference>